<protein>
    <submittedName>
        <fullName evidence="1">DUF3653 domain-containing protein</fullName>
    </submittedName>
</protein>
<reference evidence="1" key="1">
    <citation type="submission" date="2024-05" db="EMBL/GenBank/DDBJ databases">
        <title>Genome Sequences of Four Agar- Degrading Marine Bacteria.</title>
        <authorList>
            <person name="Phillips E.K."/>
            <person name="Shaffer J.C."/>
            <person name="Henson M.W."/>
            <person name="Temperton B."/>
            <person name="Thrash C.J."/>
            <person name="Martin M.O."/>
        </authorList>
    </citation>
    <scope>NUCLEOTIDE SEQUENCE</scope>
    <source>
        <strain evidence="1">EKP203</strain>
    </source>
</reference>
<dbReference type="Pfam" id="PF12375">
    <property type="entry name" value="DUF3653"/>
    <property type="match status" value="1"/>
</dbReference>
<dbReference type="EMBL" id="JAUEOZ010000001">
    <property type="protein sequence ID" value="MDN2481104.1"/>
    <property type="molecule type" value="Genomic_DNA"/>
</dbReference>
<gene>
    <name evidence="1" type="ORF">QWJ08_06815</name>
</gene>
<sequence length="140" mass="16393">MFDSSFRQLLFRNFDCVQSAADWFHVKPITVQRWLDGTSHINPMAEKLLIIKALGYLPNDNRWSGFRLNEEKAIFITPEGREFSPKELTSFAVYKDEYNQLVERYGRIEAPKIYPAKENLPPFRGGRRNQAAIWIPSKLK</sequence>
<name>A0ABT7XZ97_9VIBR</name>
<dbReference type="RefSeq" id="WP_289961226.1">
    <property type="nucleotide sequence ID" value="NZ_JAUEOZ010000001.1"/>
</dbReference>
<organism evidence="1 2">
    <name type="scientific">Vibrio agarivorans</name>
    <dbReference type="NCBI Taxonomy" id="153622"/>
    <lineage>
        <taxon>Bacteria</taxon>
        <taxon>Pseudomonadati</taxon>
        <taxon>Pseudomonadota</taxon>
        <taxon>Gammaproteobacteria</taxon>
        <taxon>Vibrionales</taxon>
        <taxon>Vibrionaceae</taxon>
        <taxon>Vibrio</taxon>
    </lineage>
</organism>
<comment type="caution">
    <text evidence="1">The sequence shown here is derived from an EMBL/GenBank/DDBJ whole genome shotgun (WGS) entry which is preliminary data.</text>
</comment>
<evidence type="ECO:0000313" key="1">
    <source>
        <dbReference type="EMBL" id="MDN2481104.1"/>
    </source>
</evidence>
<accession>A0ABT7XZ97</accession>
<dbReference type="InterPro" id="IPR021077">
    <property type="entry name" value="Phage_phi-Lf_Orf112"/>
</dbReference>
<evidence type="ECO:0000313" key="2">
    <source>
        <dbReference type="Proteomes" id="UP001169719"/>
    </source>
</evidence>
<dbReference type="Proteomes" id="UP001169719">
    <property type="component" value="Unassembled WGS sequence"/>
</dbReference>
<keyword evidence="2" id="KW-1185">Reference proteome</keyword>
<proteinExistence type="predicted"/>